<dbReference type="VEuPathDB" id="FungiDB:CH63R_13559"/>
<keyword evidence="2" id="KW-1185">Reference proteome</keyword>
<evidence type="ECO:0000313" key="1">
    <source>
        <dbReference type="EMBL" id="OBR02333.1"/>
    </source>
</evidence>
<name>A0A1B7XRE0_COLHI</name>
<protein>
    <submittedName>
        <fullName evidence="1">Uncharacterized protein</fullName>
    </submittedName>
</protein>
<dbReference type="KEGG" id="chig:CH63R_13559"/>
<sequence length="68" mass="6567">MCNLETLAAADAAAAAVANADALVCRSAAVLLGEVAAAVTSAYRPYLSVCTATGRSPASEPKLGADGG</sequence>
<gene>
    <name evidence="1" type="ORF">CH63R_13559</name>
</gene>
<accession>A0A1B7XRE0</accession>
<evidence type="ECO:0000313" key="2">
    <source>
        <dbReference type="Proteomes" id="UP000092177"/>
    </source>
</evidence>
<organism evidence="1 2">
    <name type="scientific">Colletotrichum higginsianum (strain IMI 349063)</name>
    <name type="common">Crucifer anthracnose fungus</name>
    <dbReference type="NCBI Taxonomy" id="759273"/>
    <lineage>
        <taxon>Eukaryota</taxon>
        <taxon>Fungi</taxon>
        <taxon>Dikarya</taxon>
        <taxon>Ascomycota</taxon>
        <taxon>Pezizomycotina</taxon>
        <taxon>Sordariomycetes</taxon>
        <taxon>Hypocreomycetidae</taxon>
        <taxon>Glomerellales</taxon>
        <taxon>Glomerellaceae</taxon>
        <taxon>Colletotrichum</taxon>
        <taxon>Colletotrichum destructivum species complex</taxon>
    </lineage>
</organism>
<dbReference type="RefSeq" id="XP_018150851.1">
    <property type="nucleotide sequence ID" value="XM_018308533.1"/>
</dbReference>
<dbReference type="Proteomes" id="UP000092177">
    <property type="component" value="Chromosome 10"/>
</dbReference>
<comment type="caution">
    <text evidence="1">The sequence shown here is derived from an EMBL/GenBank/DDBJ whole genome shotgun (WGS) entry which is preliminary data.</text>
</comment>
<proteinExistence type="predicted"/>
<dbReference type="AlphaFoldDB" id="A0A1B7XRE0"/>
<dbReference type="EMBL" id="LTAN01000010">
    <property type="protein sequence ID" value="OBR02333.1"/>
    <property type="molecule type" value="Genomic_DNA"/>
</dbReference>
<reference evidence="2" key="1">
    <citation type="journal article" date="2017" name="BMC Genomics">
        <title>Gapless genome assembly of Colletotrichum higginsianum reveals chromosome structure and association of transposable elements with secondary metabolite gene clusters.</title>
        <authorList>
            <person name="Dallery J.-F."/>
            <person name="Lapalu N."/>
            <person name="Zampounis A."/>
            <person name="Pigne S."/>
            <person name="Luyten I."/>
            <person name="Amselem J."/>
            <person name="Wittenberg A.H.J."/>
            <person name="Zhou S."/>
            <person name="de Queiroz M.V."/>
            <person name="Robin G.P."/>
            <person name="Auger A."/>
            <person name="Hainaut M."/>
            <person name="Henrissat B."/>
            <person name="Kim K.-T."/>
            <person name="Lee Y.-H."/>
            <person name="Lespinet O."/>
            <person name="Schwartz D.C."/>
            <person name="Thon M.R."/>
            <person name="O'Connell R.J."/>
        </authorList>
    </citation>
    <scope>NUCLEOTIDE SEQUENCE [LARGE SCALE GENOMIC DNA]</scope>
    <source>
        <strain evidence="2">IMI 349063</strain>
    </source>
</reference>
<dbReference type="GeneID" id="28872640"/>